<feature type="modified residue" description="4-aspartylphosphate" evidence="6">
    <location>
        <position position="773"/>
    </location>
</feature>
<proteinExistence type="predicted"/>
<dbReference type="PROSITE" id="PS50112">
    <property type="entry name" value="PAS"/>
    <property type="match status" value="1"/>
</dbReference>
<dbReference type="InterPro" id="IPR004358">
    <property type="entry name" value="Sig_transdc_His_kin-like_C"/>
</dbReference>
<name>A0A5C6DC58_9BACT</name>
<dbReference type="Pfam" id="PF02518">
    <property type="entry name" value="HATPase_c"/>
    <property type="match status" value="1"/>
</dbReference>
<dbReference type="Proteomes" id="UP000319143">
    <property type="component" value="Unassembled WGS sequence"/>
</dbReference>
<evidence type="ECO:0000256" key="5">
    <source>
        <dbReference type="ARBA" id="ARBA00022777"/>
    </source>
</evidence>
<dbReference type="GO" id="GO:0000155">
    <property type="term" value="F:phosphorelay sensor kinase activity"/>
    <property type="evidence" value="ECO:0007669"/>
    <property type="project" value="InterPro"/>
</dbReference>
<feature type="domain" description="PAS" evidence="10">
    <location>
        <begin position="348"/>
        <end position="417"/>
    </location>
</feature>
<keyword evidence="4 12" id="KW-0808">Transferase</keyword>
<evidence type="ECO:0000313" key="12">
    <source>
        <dbReference type="EMBL" id="TWU34278.1"/>
    </source>
</evidence>
<dbReference type="Gene3D" id="3.30.450.20">
    <property type="entry name" value="PAS domain"/>
    <property type="match status" value="2"/>
</dbReference>
<dbReference type="SMART" id="SM00387">
    <property type="entry name" value="HATPase_c"/>
    <property type="match status" value="1"/>
</dbReference>
<dbReference type="EC" id="2.7.13.3" evidence="2"/>
<dbReference type="InterPro" id="IPR000014">
    <property type="entry name" value="PAS"/>
</dbReference>
<dbReference type="PROSITE" id="PS50113">
    <property type="entry name" value="PAC"/>
    <property type="match status" value="1"/>
</dbReference>
<sequence length="845" mass="93845">MTSINSKKVFLDSLSDPSKAALDRPDANLPLLNTYDQLLNLHMPPSMLISESNRILHVFAGATQFLRPIGSRVSNNVADQVHADIRVPLVTAVQRAKREQTTVNVAGLRLERPDGPLNLKLLVRPLQDPATSEKSFLIEFDVRDGIETPPQSAAEPEVELAATEDVAAREEELCGAHARVKASIEQLQSTNQELVASNQELQHANEKLHRVKGELLTANAEFQRKIAELTELTDDMDNLLNSTHVDTIFLDRQLKVRKFTPDITRIFSGIRQNVGRGIENCTCNLDNDQLVQEIRQVLRSEAPYEREVRDRKGYIFLMRILPYVSRGSVDGVVLTLIDITSLRQAESQLAELSDIVRQSDDAVFRVDSAGMIRSWNAGAEQLYGRTKQIIGQHLSLLVHMDQRKEVLGVLNSLTNSQTVQRIQTQHLREDGVTVDVAVSISPIRNDRGDMVAASVIARDISDRVRAEDEIRDAVRQRDRFLAMLSHELRNPLGAIVNAARLIAATTEGEVNQKRATEVVIQQSDQMSRLLDDLLDVSRVTLGKIELKRKTFDLVETVQEAVRALEDSFKQYELELSFDCYEGSLFIDGDPVRLQQVVVNLLRNASKYTPAGGKVSLTIRRDANEVEIRVKDTGVGIANEMIPEIFEMFVQTNNTLERSQGGIGVGLTLVKAIVEMHDGSVEVFSHGQGRGSEFRVRLPLTLTPDPAEVASPSITAASRTGNINSIVVVEDIQDAREMLEGILQLQGFSVKSAEDGPSGLRLIESEMPDLALVDIGLPGIDGYEIARQLRKKQSTMSIYLVALTGYGQASDHQAVLDAGFDDHLVKPLRIDDLDRILLRHSDPSRV</sequence>
<evidence type="ECO:0000256" key="6">
    <source>
        <dbReference type="PROSITE-ProRule" id="PRU00169"/>
    </source>
</evidence>
<dbReference type="SMART" id="SM00388">
    <property type="entry name" value="HisKA"/>
    <property type="match status" value="1"/>
</dbReference>
<dbReference type="Pfam" id="PF00072">
    <property type="entry name" value="Response_reg"/>
    <property type="match status" value="1"/>
</dbReference>
<dbReference type="SUPFAM" id="SSF55785">
    <property type="entry name" value="PYP-like sensor domain (PAS domain)"/>
    <property type="match status" value="2"/>
</dbReference>
<keyword evidence="5 12" id="KW-0418">Kinase</keyword>
<dbReference type="InterPro" id="IPR036097">
    <property type="entry name" value="HisK_dim/P_sf"/>
</dbReference>
<dbReference type="InterPro" id="IPR003661">
    <property type="entry name" value="HisK_dim/P_dom"/>
</dbReference>
<dbReference type="SMART" id="SM00091">
    <property type="entry name" value="PAS"/>
    <property type="match status" value="1"/>
</dbReference>
<feature type="domain" description="Histidine kinase" evidence="8">
    <location>
        <begin position="483"/>
        <end position="701"/>
    </location>
</feature>
<dbReference type="InterPro" id="IPR001610">
    <property type="entry name" value="PAC"/>
</dbReference>
<evidence type="ECO:0000256" key="3">
    <source>
        <dbReference type="ARBA" id="ARBA00022553"/>
    </source>
</evidence>
<feature type="domain" description="Response regulatory" evidence="9">
    <location>
        <begin position="724"/>
        <end position="840"/>
    </location>
</feature>
<accession>A0A5C6DC58</accession>
<evidence type="ECO:0000256" key="1">
    <source>
        <dbReference type="ARBA" id="ARBA00000085"/>
    </source>
</evidence>
<dbReference type="SMART" id="SM00448">
    <property type="entry name" value="REC"/>
    <property type="match status" value="1"/>
</dbReference>
<dbReference type="Gene3D" id="3.40.50.2300">
    <property type="match status" value="1"/>
</dbReference>
<evidence type="ECO:0000259" key="9">
    <source>
        <dbReference type="PROSITE" id="PS50110"/>
    </source>
</evidence>
<evidence type="ECO:0000256" key="2">
    <source>
        <dbReference type="ARBA" id="ARBA00012438"/>
    </source>
</evidence>
<dbReference type="PANTHER" id="PTHR43547:SF2">
    <property type="entry name" value="HYBRID SIGNAL TRANSDUCTION HISTIDINE KINASE C"/>
    <property type="match status" value="1"/>
</dbReference>
<evidence type="ECO:0000259" key="11">
    <source>
        <dbReference type="PROSITE" id="PS50113"/>
    </source>
</evidence>
<dbReference type="Gene3D" id="1.10.287.130">
    <property type="match status" value="1"/>
</dbReference>
<evidence type="ECO:0000256" key="4">
    <source>
        <dbReference type="ARBA" id="ARBA00022679"/>
    </source>
</evidence>
<dbReference type="Pfam" id="PF00512">
    <property type="entry name" value="HisKA"/>
    <property type="match status" value="1"/>
</dbReference>
<dbReference type="NCBIfam" id="TIGR00229">
    <property type="entry name" value="sensory_box"/>
    <property type="match status" value="1"/>
</dbReference>
<dbReference type="RefSeq" id="WP_146528681.1">
    <property type="nucleotide sequence ID" value="NZ_SJPV01000008.1"/>
</dbReference>
<comment type="caution">
    <text evidence="12">The sequence shown here is derived from an EMBL/GenBank/DDBJ whole genome shotgun (WGS) entry which is preliminary data.</text>
</comment>
<dbReference type="FunFam" id="3.30.565.10:FF:000006">
    <property type="entry name" value="Sensor histidine kinase WalK"/>
    <property type="match status" value="1"/>
</dbReference>
<dbReference type="Pfam" id="PF13426">
    <property type="entry name" value="PAS_9"/>
    <property type="match status" value="1"/>
</dbReference>
<dbReference type="InterPro" id="IPR005467">
    <property type="entry name" value="His_kinase_dom"/>
</dbReference>
<keyword evidence="13" id="KW-1185">Reference proteome</keyword>
<dbReference type="CDD" id="cd17580">
    <property type="entry name" value="REC_2_DhkD-like"/>
    <property type="match status" value="1"/>
</dbReference>
<dbReference type="EMBL" id="SJPV01000008">
    <property type="protein sequence ID" value="TWU34278.1"/>
    <property type="molecule type" value="Genomic_DNA"/>
</dbReference>
<dbReference type="SUPFAM" id="SSF47384">
    <property type="entry name" value="Homodimeric domain of signal transducing histidine kinase"/>
    <property type="match status" value="1"/>
</dbReference>
<gene>
    <name evidence="12" type="primary">luxQ_2</name>
    <name evidence="12" type="ORF">Poly41_44250</name>
</gene>
<dbReference type="InterPro" id="IPR003594">
    <property type="entry name" value="HATPase_dom"/>
</dbReference>
<dbReference type="InterPro" id="IPR001789">
    <property type="entry name" value="Sig_transdc_resp-reg_receiver"/>
</dbReference>
<dbReference type="InterPro" id="IPR000700">
    <property type="entry name" value="PAS-assoc_C"/>
</dbReference>
<keyword evidence="3 6" id="KW-0597">Phosphoprotein</keyword>
<dbReference type="InterPro" id="IPR036890">
    <property type="entry name" value="HATPase_C_sf"/>
</dbReference>
<dbReference type="SUPFAM" id="SSF52172">
    <property type="entry name" value="CheY-like"/>
    <property type="match status" value="1"/>
</dbReference>
<dbReference type="Gene3D" id="3.30.565.10">
    <property type="entry name" value="Histidine kinase-like ATPase, C-terminal domain"/>
    <property type="match status" value="1"/>
</dbReference>
<dbReference type="SMART" id="SM00086">
    <property type="entry name" value="PAC"/>
    <property type="match status" value="2"/>
</dbReference>
<organism evidence="12 13">
    <name type="scientific">Novipirellula artificiosorum</name>
    <dbReference type="NCBI Taxonomy" id="2528016"/>
    <lineage>
        <taxon>Bacteria</taxon>
        <taxon>Pseudomonadati</taxon>
        <taxon>Planctomycetota</taxon>
        <taxon>Planctomycetia</taxon>
        <taxon>Pirellulales</taxon>
        <taxon>Pirellulaceae</taxon>
        <taxon>Novipirellula</taxon>
    </lineage>
</organism>
<feature type="domain" description="PAC" evidence="11">
    <location>
        <begin position="420"/>
        <end position="472"/>
    </location>
</feature>
<evidence type="ECO:0000313" key="13">
    <source>
        <dbReference type="Proteomes" id="UP000319143"/>
    </source>
</evidence>
<dbReference type="CDD" id="cd00082">
    <property type="entry name" value="HisKA"/>
    <property type="match status" value="1"/>
</dbReference>
<comment type="catalytic activity">
    <reaction evidence="1">
        <text>ATP + protein L-histidine = ADP + protein N-phospho-L-histidine.</text>
        <dbReference type="EC" id="2.7.13.3"/>
    </reaction>
</comment>
<dbReference type="CDD" id="cd00130">
    <property type="entry name" value="PAS"/>
    <property type="match status" value="1"/>
</dbReference>
<protein>
    <recommendedName>
        <fullName evidence="2">histidine kinase</fullName>
        <ecNumber evidence="2">2.7.13.3</ecNumber>
    </recommendedName>
</protein>
<evidence type="ECO:0000259" key="10">
    <source>
        <dbReference type="PROSITE" id="PS50112"/>
    </source>
</evidence>
<dbReference type="OrthoDB" id="288469at2"/>
<keyword evidence="7" id="KW-0175">Coiled coil</keyword>
<dbReference type="PANTHER" id="PTHR43547">
    <property type="entry name" value="TWO-COMPONENT HISTIDINE KINASE"/>
    <property type="match status" value="1"/>
</dbReference>
<evidence type="ECO:0000256" key="7">
    <source>
        <dbReference type="SAM" id="Coils"/>
    </source>
</evidence>
<reference evidence="12 13" key="1">
    <citation type="submission" date="2019-02" db="EMBL/GenBank/DDBJ databases">
        <title>Deep-cultivation of Planctomycetes and their phenomic and genomic characterization uncovers novel biology.</title>
        <authorList>
            <person name="Wiegand S."/>
            <person name="Jogler M."/>
            <person name="Boedeker C."/>
            <person name="Pinto D."/>
            <person name="Vollmers J."/>
            <person name="Rivas-Marin E."/>
            <person name="Kohn T."/>
            <person name="Peeters S.H."/>
            <person name="Heuer A."/>
            <person name="Rast P."/>
            <person name="Oberbeckmann S."/>
            <person name="Bunk B."/>
            <person name="Jeske O."/>
            <person name="Meyerdierks A."/>
            <person name="Storesund J.E."/>
            <person name="Kallscheuer N."/>
            <person name="Luecker S."/>
            <person name="Lage O.M."/>
            <person name="Pohl T."/>
            <person name="Merkel B.J."/>
            <person name="Hornburger P."/>
            <person name="Mueller R.-W."/>
            <person name="Bruemmer F."/>
            <person name="Labrenz M."/>
            <person name="Spormann A.M."/>
            <person name="Op Den Camp H."/>
            <person name="Overmann J."/>
            <person name="Amann R."/>
            <person name="Jetten M.S.M."/>
            <person name="Mascher T."/>
            <person name="Medema M.H."/>
            <person name="Devos D.P."/>
            <person name="Kaster A.-K."/>
            <person name="Ovreas L."/>
            <person name="Rohde M."/>
            <person name="Galperin M.Y."/>
            <person name="Jogler C."/>
        </authorList>
    </citation>
    <scope>NUCLEOTIDE SEQUENCE [LARGE SCALE GENOMIC DNA]</scope>
    <source>
        <strain evidence="12 13">Poly41</strain>
    </source>
</reference>
<dbReference type="InterPro" id="IPR035965">
    <property type="entry name" value="PAS-like_dom_sf"/>
</dbReference>
<feature type="coiled-coil region" evidence="7">
    <location>
        <begin position="184"/>
        <end position="221"/>
    </location>
</feature>
<dbReference type="InterPro" id="IPR011006">
    <property type="entry name" value="CheY-like_superfamily"/>
</dbReference>
<dbReference type="Pfam" id="PF13596">
    <property type="entry name" value="PAS_10"/>
    <property type="match status" value="1"/>
</dbReference>
<dbReference type="SUPFAM" id="SSF55874">
    <property type="entry name" value="ATPase domain of HSP90 chaperone/DNA topoisomerase II/histidine kinase"/>
    <property type="match status" value="1"/>
</dbReference>
<dbReference type="PROSITE" id="PS50110">
    <property type="entry name" value="RESPONSE_REGULATORY"/>
    <property type="match status" value="1"/>
</dbReference>
<dbReference type="PRINTS" id="PR00344">
    <property type="entry name" value="BCTRLSENSOR"/>
</dbReference>
<dbReference type="PROSITE" id="PS50109">
    <property type="entry name" value="HIS_KIN"/>
    <property type="match status" value="1"/>
</dbReference>
<evidence type="ECO:0000259" key="8">
    <source>
        <dbReference type="PROSITE" id="PS50109"/>
    </source>
</evidence>
<dbReference type="AlphaFoldDB" id="A0A5C6DC58"/>